<evidence type="ECO:0000256" key="6">
    <source>
        <dbReference type="ARBA" id="ARBA00023136"/>
    </source>
</evidence>
<feature type="transmembrane region" description="Helical" evidence="7">
    <location>
        <begin position="104"/>
        <end position="125"/>
    </location>
</feature>
<dbReference type="Gene3D" id="1.20.1250.20">
    <property type="entry name" value="MFS general substrate transporter like domains"/>
    <property type="match status" value="1"/>
</dbReference>
<evidence type="ECO:0000256" key="4">
    <source>
        <dbReference type="ARBA" id="ARBA00022692"/>
    </source>
</evidence>
<dbReference type="Pfam" id="PF07690">
    <property type="entry name" value="MFS_1"/>
    <property type="match status" value="1"/>
</dbReference>
<accession>A0A8T3V8L9</accession>
<dbReference type="InterPro" id="IPR004638">
    <property type="entry name" value="EmrB-like"/>
</dbReference>
<feature type="transmembrane region" description="Helical" evidence="7">
    <location>
        <begin position="299"/>
        <end position="321"/>
    </location>
</feature>
<evidence type="ECO:0000256" key="7">
    <source>
        <dbReference type="SAM" id="Phobius"/>
    </source>
</evidence>
<dbReference type="PANTHER" id="PTHR42718:SF24">
    <property type="entry name" value="MAJOR FACILITATOR SUPERFAMILY (MFS) PROFILE DOMAIN-CONTAINING PROTEIN"/>
    <property type="match status" value="1"/>
</dbReference>
<keyword evidence="4 7" id="KW-0812">Transmembrane</keyword>
<evidence type="ECO:0000256" key="2">
    <source>
        <dbReference type="ARBA" id="ARBA00022448"/>
    </source>
</evidence>
<protein>
    <submittedName>
        <fullName evidence="9">Multidrug efflux MFS transporter</fullName>
    </submittedName>
</protein>
<feature type="transmembrane region" description="Helical" evidence="7">
    <location>
        <begin position="397"/>
        <end position="420"/>
    </location>
</feature>
<feature type="transmembrane region" description="Helical" evidence="7">
    <location>
        <begin position="261"/>
        <end position="287"/>
    </location>
</feature>
<evidence type="ECO:0000313" key="10">
    <source>
        <dbReference type="Proteomes" id="UP000762703"/>
    </source>
</evidence>
<dbReference type="PANTHER" id="PTHR42718">
    <property type="entry name" value="MAJOR FACILITATOR SUPERFAMILY MULTIDRUG TRANSPORTER MFSC"/>
    <property type="match status" value="1"/>
</dbReference>
<dbReference type="PRINTS" id="PR01036">
    <property type="entry name" value="TCRTETB"/>
</dbReference>
<reference evidence="9" key="1">
    <citation type="submission" date="2019-04" db="EMBL/GenBank/DDBJ databases">
        <title>Evolution of Biomass-Degrading Anaerobic Consortia Revealed by Metagenomics.</title>
        <authorList>
            <person name="Peng X."/>
        </authorList>
    </citation>
    <scope>NUCLEOTIDE SEQUENCE</scope>
    <source>
        <strain evidence="9">SIG12</strain>
    </source>
</reference>
<sequence>MKLTKEYITLIIFLIATTFLSTSQTVVTTGLTGIMADFQISSTTAQWIYSSFLLVLGVMIPTSAFIARRFKIRKIIVYSLILFLIGSIISYVAPSIYVLILGRVIQAVGAGILLPITQIVILRIIPKEKWQVFMGLFGFIIGIAPALAPTIGGFIIDNAGWRPIFLIFSIITFILIIISAIGVKLEFETSDYSLDIASLILCTIGCVGIMFGFSNIAGHGFSLIYVILPIVIGAVALIVFGRRQFNIKAPLLDLRIFKNKYFFFGTMFSAILYFTMCGLNVLMPLFVQSISYYSATESGIVLLPATIIMIVFNFLGAMLAHKFGVRKILIISCLFTIAGYLVMMTYDINSSINYMMFTQILRAIGAGLGLMPIVTWTISVVSGNIEDATAINTTVRQLIGAIGSALSVVILALFAGGTLAHNRVSVSAFGETSLTMAFLAVIMLIIVILFIYDNVEPEEFN</sequence>
<evidence type="ECO:0000256" key="5">
    <source>
        <dbReference type="ARBA" id="ARBA00022989"/>
    </source>
</evidence>
<organism evidence="9 10">
    <name type="scientific">Methanobrevibacter millerae</name>
    <dbReference type="NCBI Taxonomy" id="230361"/>
    <lineage>
        <taxon>Archaea</taxon>
        <taxon>Methanobacteriati</taxon>
        <taxon>Methanobacteriota</taxon>
        <taxon>Methanomada group</taxon>
        <taxon>Methanobacteria</taxon>
        <taxon>Methanobacteriales</taxon>
        <taxon>Methanobacteriaceae</taxon>
        <taxon>Methanobrevibacter</taxon>
    </lineage>
</organism>
<feature type="transmembrane region" description="Helical" evidence="7">
    <location>
        <begin position="47"/>
        <end position="68"/>
    </location>
</feature>
<feature type="transmembrane region" description="Helical" evidence="7">
    <location>
        <begin position="432"/>
        <end position="452"/>
    </location>
</feature>
<feature type="transmembrane region" description="Helical" evidence="7">
    <location>
        <begin position="360"/>
        <end position="385"/>
    </location>
</feature>
<dbReference type="Gene3D" id="1.20.1720.10">
    <property type="entry name" value="Multidrug resistance protein D"/>
    <property type="match status" value="1"/>
</dbReference>
<evidence type="ECO:0000256" key="3">
    <source>
        <dbReference type="ARBA" id="ARBA00022475"/>
    </source>
</evidence>
<feature type="domain" description="Major facilitator superfamily (MFS) profile" evidence="8">
    <location>
        <begin position="9"/>
        <end position="455"/>
    </location>
</feature>
<proteinExistence type="predicted"/>
<dbReference type="GO" id="GO:0005886">
    <property type="term" value="C:plasma membrane"/>
    <property type="evidence" value="ECO:0007669"/>
    <property type="project" value="UniProtKB-SubCell"/>
</dbReference>
<evidence type="ECO:0000259" key="8">
    <source>
        <dbReference type="PROSITE" id="PS50850"/>
    </source>
</evidence>
<dbReference type="InterPro" id="IPR020846">
    <property type="entry name" value="MFS_dom"/>
</dbReference>
<evidence type="ECO:0000313" key="9">
    <source>
        <dbReference type="EMBL" id="MBE6504408.1"/>
    </source>
</evidence>
<feature type="transmembrane region" description="Helical" evidence="7">
    <location>
        <begin position="328"/>
        <end position="348"/>
    </location>
</feature>
<keyword evidence="2" id="KW-0813">Transport</keyword>
<dbReference type="AlphaFoldDB" id="A0A8T3V8L9"/>
<dbReference type="GO" id="GO:0022857">
    <property type="term" value="F:transmembrane transporter activity"/>
    <property type="evidence" value="ECO:0007669"/>
    <property type="project" value="InterPro"/>
</dbReference>
<feature type="transmembrane region" description="Helical" evidence="7">
    <location>
        <begin position="220"/>
        <end position="240"/>
    </location>
</feature>
<comment type="caution">
    <text evidence="9">The sequence shown here is derived from an EMBL/GenBank/DDBJ whole genome shotgun (WGS) entry which is preliminary data.</text>
</comment>
<feature type="transmembrane region" description="Helical" evidence="7">
    <location>
        <begin position="132"/>
        <end position="156"/>
    </location>
</feature>
<comment type="subcellular location">
    <subcellularLocation>
        <location evidence="1">Cell membrane</location>
        <topology evidence="1">Multi-pass membrane protein</topology>
    </subcellularLocation>
</comment>
<dbReference type="PROSITE" id="PS50850">
    <property type="entry name" value="MFS"/>
    <property type="match status" value="1"/>
</dbReference>
<dbReference type="InterPro" id="IPR011701">
    <property type="entry name" value="MFS"/>
</dbReference>
<feature type="transmembrane region" description="Helical" evidence="7">
    <location>
        <begin position="75"/>
        <end position="98"/>
    </location>
</feature>
<feature type="transmembrane region" description="Helical" evidence="7">
    <location>
        <begin position="162"/>
        <end position="182"/>
    </location>
</feature>
<dbReference type="Proteomes" id="UP000762703">
    <property type="component" value="Unassembled WGS sequence"/>
</dbReference>
<feature type="transmembrane region" description="Helical" evidence="7">
    <location>
        <begin position="7"/>
        <end position="27"/>
    </location>
</feature>
<evidence type="ECO:0000256" key="1">
    <source>
        <dbReference type="ARBA" id="ARBA00004651"/>
    </source>
</evidence>
<dbReference type="EMBL" id="SUTE01000010">
    <property type="protein sequence ID" value="MBE6504408.1"/>
    <property type="molecule type" value="Genomic_DNA"/>
</dbReference>
<dbReference type="InterPro" id="IPR036259">
    <property type="entry name" value="MFS_trans_sf"/>
</dbReference>
<keyword evidence="5 7" id="KW-1133">Transmembrane helix</keyword>
<keyword evidence="6 7" id="KW-0472">Membrane</keyword>
<dbReference type="RefSeq" id="WP_303736055.1">
    <property type="nucleotide sequence ID" value="NZ_SUTE01000010.1"/>
</dbReference>
<feature type="transmembrane region" description="Helical" evidence="7">
    <location>
        <begin position="194"/>
        <end position="214"/>
    </location>
</feature>
<name>A0A8T3V8L9_9EURY</name>
<keyword evidence="3" id="KW-1003">Cell membrane</keyword>
<dbReference type="NCBIfam" id="TIGR00711">
    <property type="entry name" value="efflux_EmrB"/>
    <property type="match status" value="1"/>
</dbReference>
<dbReference type="SUPFAM" id="SSF103473">
    <property type="entry name" value="MFS general substrate transporter"/>
    <property type="match status" value="1"/>
</dbReference>
<gene>
    <name evidence="9" type="ORF">E7Z73_01500</name>
</gene>